<feature type="non-terminal residue" evidence="1">
    <location>
        <position position="1"/>
    </location>
</feature>
<protein>
    <recommendedName>
        <fullName evidence="2">Sulfotransferase domain-containing protein</fullName>
    </recommendedName>
</protein>
<gene>
    <name evidence="1" type="ORF">LCGC14_2168530</name>
</gene>
<reference evidence="1" key="1">
    <citation type="journal article" date="2015" name="Nature">
        <title>Complex archaea that bridge the gap between prokaryotes and eukaryotes.</title>
        <authorList>
            <person name="Spang A."/>
            <person name="Saw J.H."/>
            <person name="Jorgensen S.L."/>
            <person name="Zaremba-Niedzwiedzka K."/>
            <person name="Martijn J."/>
            <person name="Lind A.E."/>
            <person name="van Eijk R."/>
            <person name="Schleper C."/>
            <person name="Guy L."/>
            <person name="Ettema T.J."/>
        </authorList>
    </citation>
    <scope>NUCLEOTIDE SEQUENCE</scope>
</reference>
<comment type="caution">
    <text evidence="1">The sequence shown here is derived from an EMBL/GenBank/DDBJ whole genome shotgun (WGS) entry which is preliminary data.</text>
</comment>
<name>A0A0F9ECW5_9ZZZZ</name>
<organism evidence="1">
    <name type="scientific">marine sediment metagenome</name>
    <dbReference type="NCBI Taxonomy" id="412755"/>
    <lineage>
        <taxon>unclassified sequences</taxon>
        <taxon>metagenomes</taxon>
        <taxon>ecological metagenomes</taxon>
    </lineage>
</organism>
<proteinExistence type="predicted"/>
<sequence>GSTALRDAVQATYPKAITLYRHMERPGIPAGYENWDVYCLIRDPFDRMVSIYNYMTDFRPTSKPGGGASAAWIERLRNDTDRPFADWLADSLEVFTDPINYDGTFLPYYNVMEKTPIARKSQYRWARPDLGPVTLIDIKEAVHLYERLGVKVQKTNASVRQTRPEQCDKVQSILEDRFQWDLKAATKFHIEEREYA</sequence>
<dbReference type="EMBL" id="LAZR01027951">
    <property type="protein sequence ID" value="KKL64086.1"/>
    <property type="molecule type" value="Genomic_DNA"/>
</dbReference>
<evidence type="ECO:0008006" key="2">
    <source>
        <dbReference type="Google" id="ProtNLM"/>
    </source>
</evidence>
<dbReference type="AlphaFoldDB" id="A0A0F9ECW5"/>
<evidence type="ECO:0000313" key="1">
    <source>
        <dbReference type="EMBL" id="KKL64086.1"/>
    </source>
</evidence>
<accession>A0A0F9ECW5</accession>